<gene>
    <name evidence="1" type="ORF">FXF36_02165</name>
</gene>
<protein>
    <submittedName>
        <fullName evidence="1">Uncharacterized protein</fullName>
    </submittedName>
</protein>
<evidence type="ECO:0000313" key="2">
    <source>
        <dbReference type="Proteomes" id="UP000327030"/>
    </source>
</evidence>
<dbReference type="EMBL" id="CP043028">
    <property type="protein sequence ID" value="QFJ53758.1"/>
    <property type="molecule type" value="Genomic_DNA"/>
</dbReference>
<evidence type="ECO:0000313" key="1">
    <source>
        <dbReference type="EMBL" id="QFJ53758.1"/>
    </source>
</evidence>
<dbReference type="RefSeq" id="WP_151622255.1">
    <property type="nucleotide sequence ID" value="NZ_CP043028.1"/>
</dbReference>
<dbReference type="OrthoDB" id="2066427at2"/>
<reference evidence="2" key="1">
    <citation type="submission" date="2019-08" db="EMBL/GenBank/DDBJ databases">
        <title>Complete Genome Sequence of the Polysaccharide-Degrading Rumen Bacterium Pseudobutyrivibrio xylanivorans MA3014.</title>
        <authorList>
            <person name="Palevich N."/>
            <person name="Maclean P.H."/>
            <person name="Kelly W.J."/>
            <person name="Leahy S.C."/>
            <person name="Rakonjac J."/>
            <person name="Attwood G.T."/>
        </authorList>
    </citation>
    <scope>NUCLEOTIDE SEQUENCE [LARGE SCALE GENOMIC DNA]</scope>
    <source>
        <strain evidence="2">MA3014</strain>
    </source>
</reference>
<dbReference type="Proteomes" id="UP000327030">
    <property type="component" value="Chromosome 1"/>
</dbReference>
<organism evidence="1 2">
    <name type="scientific">Pseudobutyrivibrio xylanivorans</name>
    <dbReference type="NCBI Taxonomy" id="185007"/>
    <lineage>
        <taxon>Bacteria</taxon>
        <taxon>Bacillati</taxon>
        <taxon>Bacillota</taxon>
        <taxon>Clostridia</taxon>
        <taxon>Lachnospirales</taxon>
        <taxon>Lachnospiraceae</taxon>
        <taxon>Pseudobutyrivibrio</taxon>
    </lineage>
</organism>
<dbReference type="AlphaFoldDB" id="A0A5P6VN29"/>
<sequence>MQEVDATSLINIPLTGSKKSITVQKIRDVIKSAIVMRGNSNYFVLLGIENQSDVHYAMPVRTMLYNALTYAEQVESIAKERRTEAIQDASTFLSGFTKEDRLIPVVTVTIYWGINSWDGPTTLKEMMASMDEKIASFVDDCNINFQL</sequence>
<dbReference type="KEGG" id="pxv:FXF36_02165"/>
<name>A0A5P6VN29_PSEXY</name>
<proteinExistence type="predicted"/>
<accession>A0A5P6VN29</accession>